<dbReference type="PANTHER" id="PTHR46477:SF5">
    <property type="entry name" value="PHORBOL-ESTER_DAG-TYPE DOMAIN-CONTAINING PROTEIN"/>
    <property type="match status" value="1"/>
</dbReference>
<dbReference type="InterPro" id="IPR046349">
    <property type="entry name" value="C1-like_sf"/>
</dbReference>
<gene>
    <name evidence="1" type="ORF">CFP56_043318</name>
</gene>
<accession>A0AAW0LHM5</accession>
<proteinExistence type="predicted"/>
<comment type="caution">
    <text evidence="1">The sequence shown here is derived from an EMBL/GenBank/DDBJ whole genome shotgun (WGS) entry which is preliminary data.</text>
</comment>
<reference evidence="1 2" key="1">
    <citation type="journal article" date="2018" name="Sci. Data">
        <title>The draft genome sequence of cork oak.</title>
        <authorList>
            <person name="Ramos A.M."/>
            <person name="Usie A."/>
            <person name="Barbosa P."/>
            <person name="Barros P.M."/>
            <person name="Capote T."/>
            <person name="Chaves I."/>
            <person name="Simoes F."/>
            <person name="Abreu I."/>
            <person name="Carrasquinho I."/>
            <person name="Faro C."/>
            <person name="Guimaraes J.B."/>
            <person name="Mendonca D."/>
            <person name="Nobrega F."/>
            <person name="Rodrigues L."/>
            <person name="Saibo N.J.M."/>
            <person name="Varela M.C."/>
            <person name="Egas C."/>
            <person name="Matos J."/>
            <person name="Miguel C.M."/>
            <person name="Oliveira M.M."/>
            <person name="Ricardo C.P."/>
            <person name="Goncalves S."/>
        </authorList>
    </citation>
    <scope>NUCLEOTIDE SEQUENCE [LARGE SCALE GENOMIC DNA]</scope>
    <source>
        <strain evidence="2">cv. HL8</strain>
    </source>
</reference>
<dbReference type="PANTHER" id="PTHR46477">
    <property type="entry name" value="CYSTEINE/HISTIDINE-RICH C1 DOMAIN FAMILY PROTEIN"/>
    <property type="match status" value="1"/>
</dbReference>
<evidence type="ECO:0008006" key="3">
    <source>
        <dbReference type="Google" id="ProtNLM"/>
    </source>
</evidence>
<organism evidence="1 2">
    <name type="scientific">Quercus suber</name>
    <name type="common">Cork oak</name>
    <dbReference type="NCBI Taxonomy" id="58331"/>
    <lineage>
        <taxon>Eukaryota</taxon>
        <taxon>Viridiplantae</taxon>
        <taxon>Streptophyta</taxon>
        <taxon>Embryophyta</taxon>
        <taxon>Tracheophyta</taxon>
        <taxon>Spermatophyta</taxon>
        <taxon>Magnoliopsida</taxon>
        <taxon>eudicotyledons</taxon>
        <taxon>Gunneridae</taxon>
        <taxon>Pentapetalae</taxon>
        <taxon>rosids</taxon>
        <taxon>fabids</taxon>
        <taxon>Fagales</taxon>
        <taxon>Fagaceae</taxon>
        <taxon>Quercus</taxon>
    </lineage>
</organism>
<keyword evidence="2" id="KW-1185">Reference proteome</keyword>
<dbReference type="AlphaFoldDB" id="A0AAW0LHM5"/>
<name>A0AAW0LHM5_QUESU</name>
<dbReference type="Proteomes" id="UP000237347">
    <property type="component" value="Unassembled WGS sequence"/>
</dbReference>
<dbReference type="EMBL" id="PKMF04000093">
    <property type="protein sequence ID" value="KAK7850989.1"/>
    <property type="molecule type" value="Genomic_DNA"/>
</dbReference>
<evidence type="ECO:0000313" key="2">
    <source>
        <dbReference type="Proteomes" id="UP000237347"/>
    </source>
</evidence>
<evidence type="ECO:0000313" key="1">
    <source>
        <dbReference type="EMBL" id="KAK7850989.1"/>
    </source>
</evidence>
<sequence>MRYRCEDFNYSLHKDCMFHKPTITHEIFKNFVFEFYKQPPPLELYGKRTKRYCNACGKHVKGFIYHYPEEDLDLHPCCLNLKKEFQIEIEVWWYDSECGEYNFQVSCITEIIVEELENETTNILALKNLGLPIQRGLNREYDF</sequence>
<dbReference type="SUPFAM" id="SSF57889">
    <property type="entry name" value="Cysteine-rich domain"/>
    <property type="match status" value="1"/>
</dbReference>
<protein>
    <recommendedName>
        <fullName evidence="3">DC1 domain-containing protein</fullName>
    </recommendedName>
</protein>